<reference evidence="2" key="1">
    <citation type="submission" date="2016-10" db="EMBL/GenBank/DDBJ databases">
        <authorList>
            <person name="Varghese N."/>
            <person name="Submissions S."/>
        </authorList>
    </citation>
    <scope>NUCLEOTIDE SEQUENCE [LARGE SCALE GENOMIC DNA]</scope>
    <source>
        <strain evidence="2">DSM 16995</strain>
    </source>
</reference>
<organism evidence="1 2">
    <name type="scientific">Maridesulfovibrio ferrireducens</name>
    <dbReference type="NCBI Taxonomy" id="246191"/>
    <lineage>
        <taxon>Bacteria</taxon>
        <taxon>Pseudomonadati</taxon>
        <taxon>Thermodesulfobacteriota</taxon>
        <taxon>Desulfovibrionia</taxon>
        <taxon>Desulfovibrionales</taxon>
        <taxon>Desulfovibrionaceae</taxon>
        <taxon>Maridesulfovibrio</taxon>
    </lineage>
</organism>
<dbReference type="Proteomes" id="UP000199053">
    <property type="component" value="Unassembled WGS sequence"/>
</dbReference>
<name>A0A1G9LSA9_9BACT</name>
<protein>
    <submittedName>
        <fullName evidence="1">Uncharacterized protein</fullName>
    </submittedName>
</protein>
<dbReference type="STRING" id="246191.SAMN05660337_3496"/>
<sequence>MVFDPENNWHKMPTHLTIYAEDMLNHVRSFSRDKQRFKRFLTLLEDRAHGSLFLFPMKILEQMLKASPIVAYTNLANIDLSDVNSPAPSVLKAIPFYQPIQQLLKIIAISNDLLDDLNEDKRISRSSLYELSEVVGDFYDWAFETYPRGEPEAEEIPVVKAVEKNIEWFAMLCDQLEVDDKMSARSLWNKIKKESGPEKPICFDLYQVVIHGDFLFYSILPMTPKEWKDWFVDADADKILFKTFENYLSRYKKNIPINPISSE</sequence>
<dbReference type="OrthoDB" id="9819778at2"/>
<keyword evidence="2" id="KW-1185">Reference proteome</keyword>
<accession>A0A1G9LSA9</accession>
<dbReference type="EMBL" id="FNGA01000008">
    <property type="protein sequence ID" value="SDL64667.1"/>
    <property type="molecule type" value="Genomic_DNA"/>
</dbReference>
<evidence type="ECO:0000313" key="2">
    <source>
        <dbReference type="Proteomes" id="UP000199053"/>
    </source>
</evidence>
<gene>
    <name evidence="1" type="ORF">SAMN05660337_3496</name>
</gene>
<proteinExistence type="predicted"/>
<evidence type="ECO:0000313" key="1">
    <source>
        <dbReference type="EMBL" id="SDL64667.1"/>
    </source>
</evidence>
<dbReference type="AlphaFoldDB" id="A0A1G9LSA9"/>
<dbReference type="RefSeq" id="WP_092163525.1">
    <property type="nucleotide sequence ID" value="NZ_FNGA01000008.1"/>
</dbReference>